<dbReference type="RefSeq" id="WP_251957145.1">
    <property type="nucleotide sequence ID" value="NZ_AP025732.1"/>
</dbReference>
<sequence>MKFAISMYKPGERVYPEQCNFFSYNDLKLRCPVCGEPVRLKKGGTRKPHFAHFPGTDPKQVEECELRASIYSNNTQINSFIQDRGQRLEIFQQHFISMIYVGQEKIVDDVKFKNWIDAIKRDNNQAINNIANDCIEYFLTHQKQMDVYCVFLKNEQPLLQQQIALEAIDYLCVKSSNRLLQYIIYYCIYRLNKQNFTKNDIDSICHRAIKIIMLNPWIRALDNSKSINSLTINISQLFEPEIVNTKSPSPLQIFLAAIQDGTKGKSNKNINPQILMLLVYLMSSAIYSNHHYI</sequence>
<evidence type="ECO:0000313" key="2">
    <source>
        <dbReference type="EMBL" id="BDI19600.1"/>
    </source>
</evidence>
<dbReference type="EMBL" id="AP025732">
    <property type="protein sequence ID" value="BDI19600.1"/>
    <property type="molecule type" value="Genomic_DNA"/>
</dbReference>
<accession>A0ABN6QBJ1</accession>
<dbReference type="Proteomes" id="UP001055453">
    <property type="component" value="Chromosome"/>
</dbReference>
<reference evidence="2" key="1">
    <citation type="submission" date="2022-04" db="EMBL/GenBank/DDBJ databases">
        <title>Complete genome sequence of a cyanobacterium, Nostoc sp. SO-36, isolated in Antarctica.</title>
        <authorList>
            <person name="Kanesaki Y."/>
            <person name="Effendi D."/>
            <person name="Sakamoto T."/>
            <person name="Ohtani S."/>
            <person name="Awai K."/>
        </authorList>
    </citation>
    <scope>NUCLEOTIDE SEQUENCE</scope>
    <source>
        <strain evidence="2">SO-36</strain>
    </source>
</reference>
<protein>
    <recommendedName>
        <fullName evidence="1">Competence protein CoiA-like N-terminal domain-containing protein</fullName>
    </recommendedName>
</protein>
<keyword evidence="3" id="KW-1185">Reference proteome</keyword>
<gene>
    <name evidence="2" type="ORF">ANSO36C_54020</name>
</gene>
<dbReference type="Pfam" id="PF25164">
    <property type="entry name" value="CoiA_N"/>
    <property type="match status" value="1"/>
</dbReference>
<feature type="domain" description="Competence protein CoiA-like N-terminal" evidence="1">
    <location>
        <begin position="29"/>
        <end position="55"/>
    </location>
</feature>
<organism evidence="2 3">
    <name type="scientific">Nostoc cf. commune SO-36</name>
    <dbReference type="NCBI Taxonomy" id="449208"/>
    <lineage>
        <taxon>Bacteria</taxon>
        <taxon>Bacillati</taxon>
        <taxon>Cyanobacteriota</taxon>
        <taxon>Cyanophyceae</taxon>
        <taxon>Nostocales</taxon>
        <taxon>Nostocaceae</taxon>
        <taxon>Nostoc</taxon>
    </lineage>
</organism>
<proteinExistence type="predicted"/>
<name>A0ABN6QBJ1_NOSCO</name>
<evidence type="ECO:0000259" key="1">
    <source>
        <dbReference type="Pfam" id="PF25164"/>
    </source>
</evidence>
<evidence type="ECO:0000313" key="3">
    <source>
        <dbReference type="Proteomes" id="UP001055453"/>
    </source>
</evidence>
<dbReference type="InterPro" id="IPR057253">
    <property type="entry name" value="CoiA-like_N"/>
</dbReference>